<dbReference type="Pfam" id="PF00353">
    <property type="entry name" value="HemolysinCabind"/>
    <property type="match status" value="2"/>
</dbReference>
<evidence type="ECO:0000256" key="1">
    <source>
        <dbReference type="ARBA" id="ARBA00001913"/>
    </source>
</evidence>
<comment type="caution">
    <text evidence="7">The sequence shown here is derived from an EMBL/GenBank/DDBJ whole genome shotgun (WGS) entry which is preliminary data.</text>
</comment>
<proteinExistence type="predicted"/>
<evidence type="ECO:0000256" key="3">
    <source>
        <dbReference type="ARBA" id="ARBA00022525"/>
    </source>
</evidence>
<comment type="subcellular location">
    <subcellularLocation>
        <location evidence="2">Secreted</location>
    </subcellularLocation>
</comment>
<dbReference type="EMBL" id="JAEKLZ010000252">
    <property type="protein sequence ID" value="MBW8727076.1"/>
    <property type="molecule type" value="Genomic_DNA"/>
</dbReference>
<dbReference type="InterPro" id="IPR013858">
    <property type="entry name" value="Peptidase_M10B_C"/>
</dbReference>
<organism evidence="7 8">
    <name type="scientific">Inquilinus limosus</name>
    <dbReference type="NCBI Taxonomy" id="171674"/>
    <lineage>
        <taxon>Bacteria</taxon>
        <taxon>Pseudomonadati</taxon>
        <taxon>Pseudomonadota</taxon>
        <taxon>Alphaproteobacteria</taxon>
        <taxon>Rhodospirillales</taxon>
        <taxon>Rhodospirillaceae</taxon>
        <taxon>Inquilinus</taxon>
    </lineage>
</organism>
<dbReference type="PROSITE" id="PS00330">
    <property type="entry name" value="HEMOLYSIN_CALCIUM"/>
    <property type="match status" value="2"/>
</dbReference>
<name>A0A952FMH8_9PROT</name>
<dbReference type="GO" id="GO:0005509">
    <property type="term" value="F:calcium ion binding"/>
    <property type="evidence" value="ECO:0007669"/>
    <property type="project" value="InterPro"/>
</dbReference>
<feature type="domain" description="Peptidase M10 serralysin C-terminal" evidence="6">
    <location>
        <begin position="59"/>
        <end position="232"/>
    </location>
</feature>
<evidence type="ECO:0000313" key="8">
    <source>
        <dbReference type="Proteomes" id="UP000700706"/>
    </source>
</evidence>
<dbReference type="Pfam" id="PF08548">
    <property type="entry name" value="Peptidase_M10_C"/>
    <property type="match status" value="1"/>
</dbReference>
<dbReference type="Gene3D" id="2.150.10.10">
    <property type="entry name" value="Serralysin-like metalloprotease, C-terminal"/>
    <property type="match status" value="2"/>
</dbReference>
<dbReference type="PRINTS" id="PR00313">
    <property type="entry name" value="CABNDNGRPT"/>
</dbReference>
<feature type="compositionally biased region" description="Basic and acidic residues" evidence="5">
    <location>
        <begin position="15"/>
        <end position="29"/>
    </location>
</feature>
<dbReference type="Proteomes" id="UP000700706">
    <property type="component" value="Unassembled WGS sequence"/>
</dbReference>
<dbReference type="AlphaFoldDB" id="A0A952FMH8"/>
<dbReference type="GO" id="GO:0005615">
    <property type="term" value="C:extracellular space"/>
    <property type="evidence" value="ECO:0007669"/>
    <property type="project" value="InterPro"/>
</dbReference>
<evidence type="ECO:0000256" key="4">
    <source>
        <dbReference type="ARBA" id="ARBA00022737"/>
    </source>
</evidence>
<evidence type="ECO:0000256" key="5">
    <source>
        <dbReference type="SAM" id="MobiDB-lite"/>
    </source>
</evidence>
<keyword evidence="3" id="KW-0964">Secreted</keyword>
<evidence type="ECO:0000259" key="6">
    <source>
        <dbReference type="Pfam" id="PF08548"/>
    </source>
</evidence>
<feature type="region of interest" description="Disordered" evidence="5">
    <location>
        <begin position="1"/>
        <end position="42"/>
    </location>
</feature>
<gene>
    <name evidence="7" type="ORF">JF625_18265</name>
</gene>
<reference evidence="7" key="1">
    <citation type="submission" date="2020-06" db="EMBL/GenBank/DDBJ databases">
        <title>Stable isotope informed genome-resolved metagenomics uncovers potential trophic interactions in rhizosphere soil.</title>
        <authorList>
            <person name="Starr E.P."/>
            <person name="Shi S."/>
            <person name="Blazewicz S.J."/>
            <person name="Koch B.J."/>
            <person name="Probst A.J."/>
            <person name="Hungate B.A."/>
            <person name="Pett-Ridge J."/>
            <person name="Firestone M.K."/>
            <person name="Banfield J.F."/>
        </authorList>
    </citation>
    <scope>NUCLEOTIDE SEQUENCE</scope>
    <source>
        <strain evidence="7">YM_69_17</strain>
    </source>
</reference>
<evidence type="ECO:0000256" key="2">
    <source>
        <dbReference type="ARBA" id="ARBA00004613"/>
    </source>
</evidence>
<comment type="cofactor">
    <cofactor evidence="1">
        <name>Ca(2+)</name>
        <dbReference type="ChEBI" id="CHEBI:29108"/>
    </cofactor>
</comment>
<dbReference type="InterPro" id="IPR018511">
    <property type="entry name" value="Hemolysin-typ_Ca-bd_CS"/>
</dbReference>
<dbReference type="InterPro" id="IPR001343">
    <property type="entry name" value="Hemolysn_Ca-bd"/>
</dbReference>
<feature type="compositionally biased region" description="Acidic residues" evidence="5">
    <location>
        <begin position="1"/>
        <end position="11"/>
    </location>
</feature>
<keyword evidence="4" id="KW-0677">Repeat</keyword>
<dbReference type="InterPro" id="IPR011049">
    <property type="entry name" value="Serralysin-like_metalloprot_C"/>
</dbReference>
<accession>A0A952FMH8</accession>
<dbReference type="SUPFAM" id="SSF51120">
    <property type="entry name" value="beta-Roll"/>
    <property type="match status" value="2"/>
</dbReference>
<protein>
    <recommendedName>
        <fullName evidence="6">Peptidase M10 serralysin C-terminal domain-containing protein</fullName>
    </recommendedName>
</protein>
<sequence>MEAGDGNDEILGDLGSDRVYGDTGNDRIFGEGGNDQLTGAEGDDLLVGGAGADRLSGGTGVDTVDYSASAAAVQVSFALAAGPGIGGDAEGDTYSEIENIIGSRYADTLSASGVGSGGALTGGLGVDTMRGGTGVNLFIYQSTADTGLGAGKRDMISDFDGTEGDRIDLSRIDADPLTAGDQAFTFVGRTGFTGKGGEVGYRYSGDQVIVSIDLDGKNGADIEIQISLPGQILPPMYATDFVL</sequence>
<evidence type="ECO:0000313" key="7">
    <source>
        <dbReference type="EMBL" id="MBW8727076.1"/>
    </source>
</evidence>